<proteinExistence type="predicted"/>
<name>A0A370L8I3_9HYPH</name>
<dbReference type="RefSeq" id="WP_114828585.1">
    <property type="nucleotide sequence ID" value="NZ_QQTO01000001.1"/>
</dbReference>
<dbReference type="AlphaFoldDB" id="A0A370L8I3"/>
<accession>A0A370L8I3</accession>
<comment type="caution">
    <text evidence="1">The sequence shown here is derived from an EMBL/GenBank/DDBJ whole genome shotgun (WGS) entry which is preliminary data.</text>
</comment>
<dbReference type="Proteomes" id="UP000255207">
    <property type="component" value="Unassembled WGS sequence"/>
</dbReference>
<organism evidence="1 2">
    <name type="scientific">Bosea caraganae</name>
    <dbReference type="NCBI Taxonomy" id="2763117"/>
    <lineage>
        <taxon>Bacteria</taxon>
        <taxon>Pseudomonadati</taxon>
        <taxon>Pseudomonadota</taxon>
        <taxon>Alphaproteobacteria</taxon>
        <taxon>Hyphomicrobiales</taxon>
        <taxon>Boseaceae</taxon>
        <taxon>Bosea</taxon>
    </lineage>
</organism>
<sequence length="63" mass="7017">MAKLEVAHAIRNPARSVERHIIHGTDEAEREAKIAAIVAASPENVFYIFRMIISPYEAVRSVA</sequence>
<gene>
    <name evidence="1" type="ORF">DWE98_07555</name>
</gene>
<dbReference type="EMBL" id="QQTP01000003">
    <property type="protein sequence ID" value="RDJ26701.1"/>
    <property type="molecule type" value="Genomic_DNA"/>
</dbReference>
<reference evidence="2" key="1">
    <citation type="submission" date="2018-07" db="EMBL/GenBank/DDBJ databases">
        <authorList>
            <person name="Safronova V.I."/>
            <person name="Chirak E.R."/>
            <person name="Sazanova A.L."/>
        </authorList>
    </citation>
    <scope>NUCLEOTIDE SEQUENCE [LARGE SCALE GENOMIC DNA]</scope>
    <source>
        <strain evidence="2">RCAM04685</strain>
    </source>
</reference>
<evidence type="ECO:0000313" key="2">
    <source>
        <dbReference type="Proteomes" id="UP000255207"/>
    </source>
</evidence>
<keyword evidence="2" id="KW-1185">Reference proteome</keyword>
<protein>
    <submittedName>
        <fullName evidence="1">Uncharacterized protein</fullName>
    </submittedName>
</protein>
<evidence type="ECO:0000313" key="1">
    <source>
        <dbReference type="EMBL" id="RDJ26701.1"/>
    </source>
</evidence>